<organism evidence="1 2">
    <name type="scientific">Limosilactobacillus caviae</name>
    <dbReference type="NCBI Taxonomy" id="1769424"/>
    <lineage>
        <taxon>Bacteria</taxon>
        <taxon>Bacillati</taxon>
        <taxon>Bacillota</taxon>
        <taxon>Bacilli</taxon>
        <taxon>Lactobacillales</taxon>
        <taxon>Lactobacillaceae</taxon>
        <taxon>Limosilactobacillus</taxon>
    </lineage>
</organism>
<evidence type="ECO:0000313" key="2">
    <source>
        <dbReference type="Proteomes" id="UP000603295"/>
    </source>
</evidence>
<evidence type="ECO:0000313" key="1">
    <source>
        <dbReference type="EMBL" id="GGI62785.1"/>
    </source>
</evidence>
<comment type="caution">
    <text evidence="1">The sequence shown here is derived from an EMBL/GenBank/DDBJ whole genome shotgun (WGS) entry which is preliminary data.</text>
</comment>
<keyword evidence="2" id="KW-1185">Reference proteome</keyword>
<sequence>MAHNKINKDSNNKSLSDLKTTHLNIDADATEEERKEIIKWFEKNFREKDE</sequence>
<dbReference type="RefSeq" id="WP_188357697.1">
    <property type="nucleotide sequence ID" value="NZ_BMDS01000002.1"/>
</dbReference>
<name>A0ABQ2C421_9LACO</name>
<dbReference type="Proteomes" id="UP000603295">
    <property type="component" value="Unassembled WGS sequence"/>
</dbReference>
<proteinExistence type="predicted"/>
<protein>
    <submittedName>
        <fullName evidence="1">Uncharacterized protein</fullName>
    </submittedName>
</protein>
<dbReference type="EMBL" id="BMDS01000002">
    <property type="protein sequence ID" value="GGI62785.1"/>
    <property type="molecule type" value="Genomic_DNA"/>
</dbReference>
<gene>
    <name evidence="1" type="ORF">GCM10011459_06190</name>
</gene>
<accession>A0ABQ2C421</accession>
<reference evidence="2" key="1">
    <citation type="journal article" date="2019" name="Int. J. Syst. Evol. Microbiol.">
        <title>The Global Catalogue of Microorganisms (GCM) 10K type strain sequencing project: providing services to taxonomists for standard genome sequencing and annotation.</title>
        <authorList>
            <consortium name="The Broad Institute Genomics Platform"/>
            <consortium name="The Broad Institute Genome Sequencing Center for Infectious Disease"/>
            <person name="Wu L."/>
            <person name="Ma J."/>
        </authorList>
    </citation>
    <scope>NUCLEOTIDE SEQUENCE [LARGE SCALE GENOMIC DNA]</scope>
    <source>
        <strain evidence="2">CCM 8609</strain>
    </source>
</reference>